<feature type="compositionally biased region" description="Low complexity" evidence="1">
    <location>
        <begin position="439"/>
        <end position="448"/>
    </location>
</feature>
<protein>
    <submittedName>
        <fullName evidence="2">Uncharacterized protein</fullName>
    </submittedName>
</protein>
<dbReference type="Proteomes" id="UP000381093">
    <property type="component" value="Unassembled WGS sequence"/>
</dbReference>
<reference evidence="2 3" key="1">
    <citation type="submission" date="2019-09" db="EMBL/GenBank/DDBJ databases">
        <authorList>
            <person name="Chandra G."/>
            <person name="Truman W A."/>
        </authorList>
    </citation>
    <scope>NUCLEOTIDE SEQUENCE [LARGE SCALE GENOMIC DNA]</scope>
    <source>
        <strain evidence="2">PS710</strain>
    </source>
</reference>
<dbReference type="AlphaFoldDB" id="A0A5E7FLM3"/>
<evidence type="ECO:0000313" key="3">
    <source>
        <dbReference type="Proteomes" id="UP000381093"/>
    </source>
</evidence>
<dbReference type="RefSeq" id="WP_224794353.1">
    <property type="nucleotide sequence ID" value="NZ_CABVHW010000033.1"/>
</dbReference>
<feature type="region of interest" description="Disordered" evidence="1">
    <location>
        <begin position="415"/>
        <end position="466"/>
    </location>
</feature>
<name>A0A5E7FLM3_PSEFL</name>
<dbReference type="EMBL" id="CABVHW010000033">
    <property type="protein sequence ID" value="VVO40351.1"/>
    <property type="molecule type" value="Genomic_DNA"/>
</dbReference>
<evidence type="ECO:0000313" key="2">
    <source>
        <dbReference type="EMBL" id="VVO40351.1"/>
    </source>
</evidence>
<evidence type="ECO:0000256" key="1">
    <source>
        <dbReference type="SAM" id="MobiDB-lite"/>
    </source>
</evidence>
<accession>A0A5E7FLM3</accession>
<proteinExistence type="predicted"/>
<feature type="region of interest" description="Disordered" evidence="1">
    <location>
        <begin position="81"/>
        <end position="129"/>
    </location>
</feature>
<feature type="compositionally biased region" description="Basic and acidic residues" evidence="1">
    <location>
        <begin position="102"/>
        <end position="112"/>
    </location>
</feature>
<gene>
    <name evidence="2" type="ORF">PS710_05801</name>
</gene>
<organism evidence="2 3">
    <name type="scientific">Pseudomonas fluorescens</name>
    <dbReference type="NCBI Taxonomy" id="294"/>
    <lineage>
        <taxon>Bacteria</taxon>
        <taxon>Pseudomonadati</taxon>
        <taxon>Pseudomonadota</taxon>
        <taxon>Gammaproteobacteria</taxon>
        <taxon>Pseudomonadales</taxon>
        <taxon>Pseudomonadaceae</taxon>
        <taxon>Pseudomonas</taxon>
    </lineage>
</organism>
<sequence length="605" mass="68844">MNGYWLTEHFLRGMQAPDDDGFRFIVGRKFVDVEFEGTLQTTHVDLDQNLGVYRAKVLTERLANGPVVYKNEGRPTWRLTAQVSEEPVVGHDRQTGSGSVPKRPDPFGREQPDPGLAPKRPRTRDKPTHIDPFLYTASARSPDAQGYYEFTSRVRPDESGLRFAFQDRYRNIIQVDPPAGGFGAQPTHLTHWTDQEIWELYGIQGPDIPRFRAQAQARGKPPQWVEPNVADNPVSNLLRDALKWMHPSMPLNERRAFLQSYNLLPSQLSRLQEHMKTELTMPQWAQTHKRQTEDLDNPHRLDQLANDVINELNLKRDARHDWYDPETSMTDELRETLLTKMGYLRNKNNCLYRTDIPALFRGDERTPFELANDNAMLPRYAHKPGATTHKPMSATFSLKEGVIYASATDPEYLRFNTQTNKYPGRSADDTSSDSDASDASDTQSSSSSERSDAGSPVAWDRERHYEPTRAQQTEMFLYALDTRNMEVVPREENHMFNSAARETPPTWFPEDNFEGLISVTRKGLEANRIWLLNSSVTKGANVKDIEELAGISAERIEAATHAGIANKHEYDQLIDKVEAAGKPTLKLSGNKNEFGHDVIWPQASN</sequence>